<evidence type="ECO:0000313" key="1">
    <source>
        <dbReference type="EMBL" id="QHT76998.1"/>
    </source>
</evidence>
<dbReference type="EMBL" id="MN739913">
    <property type="protein sequence ID" value="QHT76998.1"/>
    <property type="molecule type" value="Genomic_DNA"/>
</dbReference>
<name>A0A6C0H8V7_9ZZZZ</name>
<accession>A0A6C0H8V7</accession>
<proteinExistence type="predicted"/>
<dbReference type="AlphaFoldDB" id="A0A6C0H8V7"/>
<reference evidence="1" key="1">
    <citation type="journal article" date="2020" name="Nature">
        <title>Giant virus diversity and host interactions through global metagenomics.</title>
        <authorList>
            <person name="Schulz F."/>
            <person name="Roux S."/>
            <person name="Paez-Espino D."/>
            <person name="Jungbluth S."/>
            <person name="Walsh D.A."/>
            <person name="Denef V.J."/>
            <person name="McMahon K.D."/>
            <person name="Konstantinidis K.T."/>
            <person name="Eloe-Fadrosh E.A."/>
            <person name="Kyrpides N.C."/>
            <person name="Woyke T."/>
        </authorList>
    </citation>
    <scope>NUCLEOTIDE SEQUENCE</scope>
    <source>
        <strain evidence="1">GVMAG-M-3300023179-82</strain>
    </source>
</reference>
<organism evidence="1">
    <name type="scientific">viral metagenome</name>
    <dbReference type="NCBI Taxonomy" id="1070528"/>
    <lineage>
        <taxon>unclassified sequences</taxon>
        <taxon>metagenomes</taxon>
        <taxon>organismal metagenomes</taxon>
    </lineage>
</organism>
<sequence>MFNKYIKYKKKYLNIKKNISVGGDRVRGPYPLDDSDVDDYVVNNNIIIIYLKKLDGVMLVTHPILYDSSDISNDNNMYMIITYMYNTIINSITDNNMTFRIWYQSKVIFDFLVNDRKNQLHNTLLRLTPLVPHDFLVDIYSDKTESIINFHNKQRDNINTNSLIAYKEHINDMMNIIYENFTEQPDELLNTFRDHIKSNEFYTKKDKYFTLAYLSFFKKHSYTIYYIKENKYISESIDNGYISSLFDFCYTDDGIQKIYDKQVALAYIQAGQFREIYNCKLIRNIITDHAGETEIIHTIILNLFKCGSAEIIFQLFYDCDKNIMILDDFMDEYLLVKLIISSYIATNANNLEGTNLHKERYMHYFGFGDFVKDNLEKLNSLVRVKAFLLKIRTNPRFIHWLTIDEYERVPPPPRVPFSSVSPFLEPPIEEV</sequence>
<protein>
    <submittedName>
        <fullName evidence="1">Uncharacterized protein</fullName>
    </submittedName>
</protein>